<comment type="catalytic activity">
    <reaction evidence="11 12">
        <text>L-aspartate 4-semialdehyde + pyruvate = (2S,4S)-4-hydroxy-2,3,4,5-tetrahydrodipicolinate + H2O + H(+)</text>
        <dbReference type="Rhea" id="RHEA:34171"/>
        <dbReference type="ChEBI" id="CHEBI:15361"/>
        <dbReference type="ChEBI" id="CHEBI:15377"/>
        <dbReference type="ChEBI" id="CHEBI:15378"/>
        <dbReference type="ChEBI" id="CHEBI:67139"/>
        <dbReference type="ChEBI" id="CHEBI:537519"/>
        <dbReference type="EC" id="4.3.3.7"/>
    </reaction>
</comment>
<dbReference type="PROSITE" id="PS00665">
    <property type="entry name" value="DHDPS_1"/>
    <property type="match status" value="1"/>
</dbReference>
<evidence type="ECO:0000256" key="8">
    <source>
        <dbReference type="ARBA" id="ARBA00023154"/>
    </source>
</evidence>
<evidence type="ECO:0000256" key="11">
    <source>
        <dbReference type="ARBA" id="ARBA00047836"/>
    </source>
</evidence>
<dbReference type="NCBIfam" id="TIGR00674">
    <property type="entry name" value="dapA"/>
    <property type="match status" value="1"/>
</dbReference>
<evidence type="ECO:0000256" key="3">
    <source>
        <dbReference type="ARBA" id="ARBA00007592"/>
    </source>
</evidence>
<dbReference type="Gene3D" id="3.20.20.70">
    <property type="entry name" value="Aldolase class I"/>
    <property type="match status" value="1"/>
</dbReference>
<feature type="active site" description="Proton donor/acceptor" evidence="12">
    <location>
        <position position="133"/>
    </location>
</feature>
<protein>
    <recommendedName>
        <fullName evidence="4 12">4-hydroxy-tetrahydrodipicolinate synthase</fullName>
        <shortName evidence="12">HTPA synthase</shortName>
        <ecNumber evidence="4 12">4.3.3.7</ecNumber>
    </recommendedName>
</protein>
<feature type="site" description="Part of a proton relay during catalysis" evidence="12">
    <location>
        <position position="44"/>
    </location>
</feature>
<comment type="subcellular location">
    <subcellularLocation>
        <location evidence="12">Cytoplasm</location>
    </subcellularLocation>
</comment>
<comment type="pathway">
    <text evidence="2 12">Amino-acid biosynthesis; L-lysine biosynthesis via DAP pathway; (S)-tetrahydrodipicolinate from L-aspartate: step 3/4.</text>
</comment>
<dbReference type="InterPro" id="IPR002220">
    <property type="entry name" value="DapA-like"/>
</dbReference>
<dbReference type="PIRSF" id="PIRSF001365">
    <property type="entry name" value="DHDPS"/>
    <property type="match status" value="1"/>
</dbReference>
<dbReference type="InterPro" id="IPR013785">
    <property type="entry name" value="Aldolase_TIM"/>
</dbReference>
<evidence type="ECO:0000256" key="9">
    <source>
        <dbReference type="ARBA" id="ARBA00023239"/>
    </source>
</evidence>
<organism evidence="14 15">
    <name type="scientific">Tepidibacter hydrothermalis</name>
    <dbReference type="NCBI Taxonomy" id="3036126"/>
    <lineage>
        <taxon>Bacteria</taxon>
        <taxon>Bacillati</taxon>
        <taxon>Bacillota</taxon>
        <taxon>Clostridia</taxon>
        <taxon>Peptostreptococcales</taxon>
        <taxon>Peptostreptococcaceae</taxon>
        <taxon>Tepidibacter</taxon>
    </lineage>
</organism>
<dbReference type="Proteomes" id="UP001222800">
    <property type="component" value="Chromosome"/>
</dbReference>
<feature type="active site" description="Schiff-base intermediate with substrate" evidence="12">
    <location>
        <position position="161"/>
    </location>
</feature>
<evidence type="ECO:0000313" key="15">
    <source>
        <dbReference type="Proteomes" id="UP001222800"/>
    </source>
</evidence>
<gene>
    <name evidence="12 14" type="primary">dapA</name>
    <name evidence="14" type="ORF">P4S50_03485</name>
</gene>
<keyword evidence="9 12" id="KW-0456">Lyase</keyword>
<dbReference type="SUPFAM" id="SSF51569">
    <property type="entry name" value="Aldolase"/>
    <property type="match status" value="1"/>
</dbReference>
<sequence length="297" mass="32124">MLFKGSGVALVTPFKDGNIDFNKLEEIIEYHIKEKTDALIVCGTTGEASTMSDEEQLSTIKFVVEKTNKRIPVIAGTGSNNTAHSIHLSKKAEEYGVDGLLVITPYYNKATQKGVIAHFEAIANSVNIPIIVYNVPGRTGVNINPSTLAQLAKIKNIVAVKEASGDISQVAEMARVCPDGFGIYSGNDDMILPLLSLGGIGVISVVANVCPKDTHDLVAKYFDGDIEGSRKLQLDMKSLIDALFIEVNPIPVKTAMNLLGFEMGNLRLPLVEMNCDNLEVLKKELINYGFELGGSHD</sequence>
<dbReference type="HAMAP" id="MF_00418">
    <property type="entry name" value="DapA"/>
    <property type="match status" value="1"/>
</dbReference>
<dbReference type="GO" id="GO:0008840">
    <property type="term" value="F:4-hydroxy-tetrahydrodipicolinate synthase activity"/>
    <property type="evidence" value="ECO:0007669"/>
    <property type="project" value="UniProtKB-EC"/>
</dbReference>
<dbReference type="SMART" id="SM01130">
    <property type="entry name" value="DHDPS"/>
    <property type="match status" value="1"/>
</dbReference>
<name>A0ABY8EDY2_9FIRM</name>
<feature type="binding site" evidence="12">
    <location>
        <position position="203"/>
    </location>
    <ligand>
        <name>pyruvate</name>
        <dbReference type="ChEBI" id="CHEBI:15361"/>
    </ligand>
</feature>
<evidence type="ECO:0000256" key="10">
    <source>
        <dbReference type="ARBA" id="ARBA00023270"/>
    </source>
</evidence>
<feature type="site" description="Part of a proton relay during catalysis" evidence="12">
    <location>
        <position position="107"/>
    </location>
</feature>
<dbReference type="InterPro" id="IPR020624">
    <property type="entry name" value="Schiff_base-form_aldolases_CS"/>
</dbReference>
<evidence type="ECO:0000256" key="6">
    <source>
        <dbReference type="ARBA" id="ARBA00022605"/>
    </source>
</evidence>
<proteinExistence type="inferred from homology"/>
<dbReference type="InterPro" id="IPR020625">
    <property type="entry name" value="Schiff_base-form_aldolases_AS"/>
</dbReference>
<dbReference type="RefSeq" id="WP_277733138.1">
    <property type="nucleotide sequence ID" value="NZ_CP120733.1"/>
</dbReference>
<dbReference type="EMBL" id="CP120733">
    <property type="protein sequence ID" value="WFD11152.1"/>
    <property type="molecule type" value="Genomic_DNA"/>
</dbReference>
<evidence type="ECO:0000256" key="2">
    <source>
        <dbReference type="ARBA" id="ARBA00005120"/>
    </source>
</evidence>
<dbReference type="Pfam" id="PF00701">
    <property type="entry name" value="DHDPS"/>
    <property type="match status" value="1"/>
</dbReference>
<dbReference type="EC" id="4.3.3.7" evidence="4 12"/>
<keyword evidence="6 12" id="KW-0028">Amino-acid biosynthesis</keyword>
<reference evidence="14 15" key="1">
    <citation type="submission" date="2023-03" db="EMBL/GenBank/DDBJ databases">
        <title>Complete genome sequence of Tepidibacter sp. SWIR-1, isolated from a deep-sea hydrothermal vent.</title>
        <authorList>
            <person name="Li X."/>
        </authorList>
    </citation>
    <scope>NUCLEOTIDE SEQUENCE [LARGE SCALE GENOMIC DNA]</scope>
    <source>
        <strain evidence="14 15">SWIR-1</strain>
    </source>
</reference>
<dbReference type="PANTHER" id="PTHR12128:SF66">
    <property type="entry name" value="4-HYDROXY-2-OXOGLUTARATE ALDOLASE, MITOCHONDRIAL"/>
    <property type="match status" value="1"/>
</dbReference>
<dbReference type="PRINTS" id="PR00146">
    <property type="entry name" value="DHPICSNTHASE"/>
</dbReference>
<evidence type="ECO:0000256" key="7">
    <source>
        <dbReference type="ARBA" id="ARBA00022915"/>
    </source>
</evidence>
<comment type="function">
    <text evidence="1 12">Catalyzes the condensation of (S)-aspartate-beta-semialdehyde [(S)-ASA] and pyruvate to 4-hydroxy-tetrahydrodipicolinate (HTPA).</text>
</comment>
<dbReference type="InterPro" id="IPR005263">
    <property type="entry name" value="DapA"/>
</dbReference>
<dbReference type="PROSITE" id="PS00666">
    <property type="entry name" value="DHDPS_2"/>
    <property type="match status" value="1"/>
</dbReference>
<dbReference type="CDD" id="cd00950">
    <property type="entry name" value="DHDPS"/>
    <property type="match status" value="1"/>
</dbReference>
<keyword evidence="5 12" id="KW-0963">Cytoplasm</keyword>
<comment type="similarity">
    <text evidence="3 12 13">Belongs to the DapA family.</text>
</comment>
<evidence type="ECO:0000256" key="12">
    <source>
        <dbReference type="HAMAP-Rule" id="MF_00418"/>
    </source>
</evidence>
<evidence type="ECO:0000313" key="14">
    <source>
        <dbReference type="EMBL" id="WFD11152.1"/>
    </source>
</evidence>
<feature type="binding site" evidence="12">
    <location>
        <position position="45"/>
    </location>
    <ligand>
        <name>pyruvate</name>
        <dbReference type="ChEBI" id="CHEBI:15361"/>
    </ligand>
</feature>
<accession>A0ABY8EDY2</accession>
<keyword evidence="7 12" id="KW-0220">Diaminopimelate biosynthesis</keyword>
<keyword evidence="8 12" id="KW-0457">Lysine biosynthesis</keyword>
<evidence type="ECO:0000256" key="4">
    <source>
        <dbReference type="ARBA" id="ARBA00012086"/>
    </source>
</evidence>
<evidence type="ECO:0000256" key="5">
    <source>
        <dbReference type="ARBA" id="ARBA00022490"/>
    </source>
</evidence>
<comment type="caution">
    <text evidence="12">Was originally thought to be a dihydrodipicolinate synthase (DHDPS), catalyzing the condensation of (S)-aspartate-beta-semialdehyde [(S)-ASA] and pyruvate to dihydrodipicolinate (DHDP). However, it was shown in E.coli that the product of the enzymatic reaction is not dihydrodipicolinate but in fact (4S)-4-hydroxy-2,3,4,5-tetrahydro-(2S)-dipicolinic acid (HTPA), and that the consecutive dehydration reaction leading to DHDP is not spontaneous but catalyzed by DapB.</text>
</comment>
<dbReference type="PANTHER" id="PTHR12128">
    <property type="entry name" value="DIHYDRODIPICOLINATE SYNTHASE"/>
    <property type="match status" value="1"/>
</dbReference>
<keyword evidence="15" id="KW-1185">Reference proteome</keyword>
<evidence type="ECO:0000256" key="1">
    <source>
        <dbReference type="ARBA" id="ARBA00003294"/>
    </source>
</evidence>
<comment type="subunit">
    <text evidence="12">Homotetramer; dimer of dimers.</text>
</comment>
<evidence type="ECO:0000256" key="13">
    <source>
        <dbReference type="PIRNR" id="PIRNR001365"/>
    </source>
</evidence>
<keyword evidence="10 12" id="KW-0704">Schiff base</keyword>